<dbReference type="PANTHER" id="PTHR30290">
    <property type="entry name" value="PERIPLASMIC BINDING COMPONENT OF ABC TRANSPORTER"/>
    <property type="match status" value="1"/>
</dbReference>
<accession>A0A075HW60</accession>
<dbReference type="EMBL" id="KF901120">
    <property type="protein sequence ID" value="AIF18797.1"/>
    <property type="molecule type" value="Genomic_DNA"/>
</dbReference>
<comment type="similarity">
    <text evidence="1">Belongs to the bacterial solute-binding protein 5 family.</text>
</comment>
<organism evidence="6">
    <name type="scientific">uncultured marine thaumarchaeote KM3_84_E02</name>
    <dbReference type="NCBI Taxonomy" id="1456312"/>
    <lineage>
        <taxon>Archaea</taxon>
        <taxon>Nitrososphaerota</taxon>
        <taxon>environmental samples</taxon>
    </lineage>
</organism>
<proteinExistence type="inferred from homology"/>
<dbReference type="Gene3D" id="3.40.190.10">
    <property type="entry name" value="Periplasmic binding protein-like II"/>
    <property type="match status" value="2"/>
</dbReference>
<dbReference type="AlphaFoldDB" id="A0A075HW60"/>
<evidence type="ECO:0000256" key="2">
    <source>
        <dbReference type="ARBA" id="ARBA00022448"/>
    </source>
</evidence>
<evidence type="ECO:0000313" key="6">
    <source>
        <dbReference type="EMBL" id="AIF18797.1"/>
    </source>
</evidence>
<feature type="transmembrane region" description="Helical" evidence="4">
    <location>
        <begin position="786"/>
        <end position="804"/>
    </location>
</feature>
<keyword evidence="4" id="KW-1133">Transmembrane helix</keyword>
<dbReference type="Gene3D" id="3.10.105.10">
    <property type="entry name" value="Dipeptide-binding Protein, Domain 3"/>
    <property type="match status" value="1"/>
</dbReference>
<dbReference type="GO" id="GO:0015833">
    <property type="term" value="P:peptide transport"/>
    <property type="evidence" value="ECO:0007669"/>
    <property type="project" value="TreeGrafter"/>
</dbReference>
<evidence type="ECO:0000256" key="1">
    <source>
        <dbReference type="ARBA" id="ARBA00005695"/>
    </source>
</evidence>
<dbReference type="GO" id="GO:1904680">
    <property type="term" value="F:peptide transmembrane transporter activity"/>
    <property type="evidence" value="ECO:0007669"/>
    <property type="project" value="TreeGrafter"/>
</dbReference>
<evidence type="ECO:0000259" key="5">
    <source>
        <dbReference type="Pfam" id="PF00496"/>
    </source>
</evidence>
<keyword evidence="4" id="KW-0812">Transmembrane</keyword>
<reference evidence="6" key="1">
    <citation type="journal article" date="2014" name="Genome Biol. Evol.">
        <title>Pangenome evidence for extensive interdomain horizontal transfer affecting lineage core and shell genes in uncultured planktonic thaumarchaeota and euryarchaeota.</title>
        <authorList>
            <person name="Deschamps P."/>
            <person name="Zivanovic Y."/>
            <person name="Moreira D."/>
            <person name="Rodriguez-Valera F."/>
            <person name="Lopez-Garcia P."/>
        </authorList>
    </citation>
    <scope>NUCLEOTIDE SEQUENCE</scope>
</reference>
<sequence length="814" mass="92667">MILACCLISIIPPAFADKGTFVDEIRFIQYLDENTALEEVRNGNLDMYYYRISSDRLADSDSREGLKVYESTGGYYSILLNPTDEGPFNPFSIQEVRYAINFLVDRDLIVNELLGGFGTPMFSNYGSFSAEYLRILDVIETFQFRYNPALAEKTISYELISYGAEKINNTWHFESEPIEITFFIRSDDPVRKAIGEILAAELEEIGFVVKKEFGDLNKAYVVVYGSNPAEQKWSLYTEGWGSSGFTRYDSVTLAQMYSPWFSSMPGNNNPANWNYQNEGLDGLTQRIYSGEFMDENERTGLIKDAMKEGVNESVRIFLASKVDQYVTNENVDGVINALGAGVPSRFTPINVRTDSGTLDVGVKQIYQAAWNPIGGLGDTYSNQIWLSITDPILTGHPFSGKMMPIRSEWNVETNDINSSVQVPDDAIRWNVEQKKWDKVGSDVSAKSKITYDLKFNQWHHGPEMDMNDIIHSVYFLSEWGSEKTENDRTYDSDFSPQAAQILNTLKGIRVIDSDTIEVYTDFWHFDSGEIASWGSVWSSMPWEIIAAMEHIVIDGKSSFSRTESITKNINWLSLIIPNDANQVKMQLNDFKQKEFVPDSLTQFNPDNDFQNVRYDSSLTWIDKNSHAVISNGPFYLDRYSPDSRMIVIKSFDYGDYLFEQGKWEEFENVKFPIINSVEFVQPFVLDSNEEIQVSTENSSEIHYFILNSEGEIILNGVEQITNDNANINLEEISKSGEGVNTVKIFAASDEVLKPFEYSKSFIVIAENKIIPDSEILDEVTESQAEYWQILVIIPIFSIIAILVIRRSRLSTNNK</sequence>
<gene>
    <name evidence="6" type="primary">ABC.PE.S</name>
</gene>
<keyword evidence="4" id="KW-0472">Membrane</keyword>
<dbReference type="PANTHER" id="PTHR30290:SF9">
    <property type="entry name" value="OLIGOPEPTIDE-BINDING PROTEIN APPA"/>
    <property type="match status" value="1"/>
</dbReference>
<feature type="domain" description="Solute-binding protein family 5" evidence="5">
    <location>
        <begin position="22"/>
        <end position="246"/>
    </location>
</feature>
<keyword evidence="2" id="KW-0813">Transport</keyword>
<dbReference type="InterPro" id="IPR039424">
    <property type="entry name" value="SBP_5"/>
</dbReference>
<name>A0A075HW60_9ARCH</name>
<keyword evidence="3" id="KW-0732">Signal</keyword>
<dbReference type="Pfam" id="PF00496">
    <property type="entry name" value="SBP_bac_5"/>
    <property type="match status" value="1"/>
</dbReference>
<protein>
    <submittedName>
        <fullName evidence="6">Solute binding protein-like protein (ABC.PE.S)</fullName>
    </submittedName>
</protein>
<dbReference type="InterPro" id="IPR000914">
    <property type="entry name" value="SBP_5_dom"/>
</dbReference>
<evidence type="ECO:0000256" key="4">
    <source>
        <dbReference type="SAM" id="Phobius"/>
    </source>
</evidence>
<evidence type="ECO:0000256" key="3">
    <source>
        <dbReference type="ARBA" id="ARBA00022729"/>
    </source>
</evidence>
<dbReference type="SUPFAM" id="SSF53850">
    <property type="entry name" value="Periplasmic binding protein-like II"/>
    <property type="match status" value="2"/>
</dbReference>